<keyword evidence="4" id="KW-1185">Reference proteome</keyword>
<dbReference type="Pfam" id="PF13472">
    <property type="entry name" value="Lipase_GDSL_2"/>
    <property type="match status" value="1"/>
</dbReference>
<reference evidence="3" key="1">
    <citation type="submission" date="2020-09" db="EMBL/GenBank/DDBJ databases">
        <title>Iningainema tapete sp. nov. (Scytonemataceae, Cyanobacteria) from greenhouses in central Florida (USA) produces two types of nodularin with biosynthetic potential for microcystin-LR and anabaenopeptins.</title>
        <authorList>
            <person name="Berthold D.E."/>
            <person name="Lefler F.W."/>
            <person name="Huang I.-S."/>
            <person name="Abdulla H."/>
            <person name="Zimba P.V."/>
            <person name="Laughinghouse H.D. IV."/>
        </authorList>
    </citation>
    <scope>NUCLEOTIDE SEQUENCE</scope>
    <source>
        <strain evidence="3">BLCCT55</strain>
    </source>
</reference>
<keyword evidence="1" id="KW-1133">Transmembrane helix</keyword>
<dbReference type="PANTHER" id="PTHR30383:SF5">
    <property type="entry name" value="SGNH HYDROLASE-TYPE ESTERASE DOMAIN-CONTAINING PROTEIN"/>
    <property type="match status" value="1"/>
</dbReference>
<gene>
    <name evidence="3" type="ORF">ICL16_06005</name>
</gene>
<name>A0A8J7BWD8_9CYAN</name>
<dbReference type="PANTHER" id="PTHR30383">
    <property type="entry name" value="THIOESTERASE 1/PROTEASE 1/LYSOPHOSPHOLIPASE L1"/>
    <property type="match status" value="1"/>
</dbReference>
<organism evidence="3 4">
    <name type="scientific">Iningainema tapete BLCC-T55</name>
    <dbReference type="NCBI Taxonomy" id="2748662"/>
    <lineage>
        <taxon>Bacteria</taxon>
        <taxon>Bacillati</taxon>
        <taxon>Cyanobacteriota</taxon>
        <taxon>Cyanophyceae</taxon>
        <taxon>Nostocales</taxon>
        <taxon>Scytonemataceae</taxon>
        <taxon>Iningainema tapete</taxon>
    </lineage>
</organism>
<dbReference type="InterPro" id="IPR013830">
    <property type="entry name" value="SGNH_hydro"/>
</dbReference>
<dbReference type="SUPFAM" id="SSF52266">
    <property type="entry name" value="SGNH hydrolase"/>
    <property type="match status" value="1"/>
</dbReference>
<dbReference type="GO" id="GO:0004622">
    <property type="term" value="F:phosphatidylcholine lysophospholipase activity"/>
    <property type="evidence" value="ECO:0007669"/>
    <property type="project" value="TreeGrafter"/>
</dbReference>
<feature type="transmembrane region" description="Helical" evidence="1">
    <location>
        <begin position="12"/>
        <end position="30"/>
    </location>
</feature>
<keyword evidence="1" id="KW-0812">Transmembrane</keyword>
<keyword evidence="1" id="KW-0472">Membrane</keyword>
<evidence type="ECO:0000313" key="4">
    <source>
        <dbReference type="Proteomes" id="UP000629098"/>
    </source>
</evidence>
<evidence type="ECO:0000313" key="3">
    <source>
        <dbReference type="EMBL" id="MBD2771662.1"/>
    </source>
</evidence>
<dbReference type="Proteomes" id="UP000629098">
    <property type="component" value="Unassembled WGS sequence"/>
</dbReference>
<dbReference type="CDD" id="cd01828">
    <property type="entry name" value="sialate_O-acetylesterase_like2"/>
    <property type="match status" value="1"/>
</dbReference>
<dbReference type="Gene3D" id="3.40.50.1110">
    <property type="entry name" value="SGNH hydrolase"/>
    <property type="match status" value="1"/>
</dbReference>
<evidence type="ECO:0000256" key="1">
    <source>
        <dbReference type="SAM" id="Phobius"/>
    </source>
</evidence>
<dbReference type="InterPro" id="IPR036514">
    <property type="entry name" value="SGNH_hydro_sf"/>
</dbReference>
<dbReference type="AlphaFoldDB" id="A0A8J7BWD8"/>
<accession>A0A8J7BWD8</accession>
<comment type="caution">
    <text evidence="3">The sequence shown here is derived from an EMBL/GenBank/DDBJ whole genome shotgun (WGS) entry which is preliminary data.</text>
</comment>
<feature type="domain" description="SGNH hydrolase-type esterase" evidence="2">
    <location>
        <begin position="103"/>
        <end position="249"/>
    </location>
</feature>
<protein>
    <submittedName>
        <fullName evidence="3">G-D-S-L family lipolytic protein</fullName>
    </submittedName>
</protein>
<dbReference type="InterPro" id="IPR051532">
    <property type="entry name" value="Ester_Hydrolysis_Enzymes"/>
</dbReference>
<sequence length="270" mass="30715">MSTPAKTIPTWIFFSLITNCILILAVILLWRKQEMTAFLGTMSPSQQTVTPQLGQRHKLSYRQWVEILKVEAKVATVKRPQHLTILAGDSLSLWFPIELLPEGRSWLNQGISGETSAGLLKRLNLFERTNPETIFVMIGINDLTRGVSDEILLDNQRQIMRSLCRMHPNTQIVIQSILPHAGNKATWEGKEKLLAVPNSRIRRLNQQLQQIAALEGVKYLNLHPLFTNREGEIRPELSTDGLHLSSQGYLVWSSALQLYSQMELENRNAK</sequence>
<evidence type="ECO:0000259" key="2">
    <source>
        <dbReference type="Pfam" id="PF13472"/>
    </source>
</evidence>
<proteinExistence type="predicted"/>
<dbReference type="EMBL" id="JACXAE010000027">
    <property type="protein sequence ID" value="MBD2771662.1"/>
    <property type="molecule type" value="Genomic_DNA"/>
</dbReference>
<dbReference type="RefSeq" id="WP_190825953.1">
    <property type="nucleotide sequence ID" value="NZ_CAWPPI010000027.1"/>
</dbReference>